<feature type="transmembrane region" description="Helical" evidence="7">
    <location>
        <begin position="101"/>
        <end position="121"/>
    </location>
</feature>
<dbReference type="InterPro" id="IPR050901">
    <property type="entry name" value="BP-dep_ABC_trans_perm"/>
</dbReference>
<keyword evidence="4 7" id="KW-0812">Transmembrane</keyword>
<keyword evidence="10" id="KW-1185">Reference proteome</keyword>
<dbReference type="SUPFAM" id="SSF161098">
    <property type="entry name" value="MetI-like"/>
    <property type="match status" value="1"/>
</dbReference>
<evidence type="ECO:0000256" key="7">
    <source>
        <dbReference type="RuleBase" id="RU363032"/>
    </source>
</evidence>
<reference evidence="9 10" key="1">
    <citation type="submission" date="2016-08" db="EMBL/GenBank/DDBJ databases">
        <title>Novel Firmicute Genomes.</title>
        <authorList>
            <person name="Poppleton D.I."/>
            <person name="Gribaldo S."/>
        </authorList>
    </citation>
    <scope>NUCLEOTIDE SEQUENCE [LARGE SCALE GENOMIC DNA]</scope>
    <source>
        <strain evidence="9 10">RAOx-1</strain>
    </source>
</reference>
<dbReference type="EMBL" id="MCHY01000006">
    <property type="protein sequence ID" value="RKD25958.1"/>
    <property type="molecule type" value="Genomic_DNA"/>
</dbReference>
<evidence type="ECO:0000256" key="6">
    <source>
        <dbReference type="ARBA" id="ARBA00023136"/>
    </source>
</evidence>
<dbReference type="GO" id="GO:0055085">
    <property type="term" value="P:transmembrane transport"/>
    <property type="evidence" value="ECO:0007669"/>
    <property type="project" value="InterPro"/>
</dbReference>
<dbReference type="OrthoDB" id="9810086at2"/>
<proteinExistence type="inferred from homology"/>
<dbReference type="InterPro" id="IPR035906">
    <property type="entry name" value="MetI-like_sf"/>
</dbReference>
<sequence>MKKVAWYLGASIFGLLLIFPFLWMVSTSLKPSADVLSLTPVWIPRQVTIQPYLDVIGNRSFRGYLFNSLGIATVSSVISAILASLAGYAFSRIPFRGREGLLTFFLSSQAIPSVVLLIPIFSIMTHLHLKDSLIGLILAYISFSLPFCTWIMVGYYKRIPLELEEAAFMDGASRWSAFWRVIFPISLPGMISTGIFSFLLAWDEFLFAITLTQSESKRTLPYGLYNFMGQYGVEWNQLMAAAVLAMIPPSLIFLFLHRYFVSGFTSGATKE</sequence>
<comment type="similarity">
    <text evidence="7">Belongs to the binding-protein-dependent transport system permease family.</text>
</comment>
<feature type="domain" description="ABC transmembrane type-1" evidence="8">
    <location>
        <begin position="65"/>
        <end position="256"/>
    </location>
</feature>
<dbReference type="CDD" id="cd06261">
    <property type="entry name" value="TM_PBP2"/>
    <property type="match status" value="1"/>
</dbReference>
<dbReference type="InterPro" id="IPR000515">
    <property type="entry name" value="MetI-like"/>
</dbReference>
<evidence type="ECO:0000256" key="2">
    <source>
        <dbReference type="ARBA" id="ARBA00022448"/>
    </source>
</evidence>
<evidence type="ECO:0000313" key="9">
    <source>
        <dbReference type="EMBL" id="RKD25958.1"/>
    </source>
</evidence>
<dbReference type="GO" id="GO:0005886">
    <property type="term" value="C:plasma membrane"/>
    <property type="evidence" value="ECO:0007669"/>
    <property type="project" value="UniProtKB-SubCell"/>
</dbReference>
<evidence type="ECO:0000256" key="4">
    <source>
        <dbReference type="ARBA" id="ARBA00022692"/>
    </source>
</evidence>
<name>A0A419SNU8_9BACL</name>
<feature type="transmembrane region" description="Helical" evidence="7">
    <location>
        <begin position="177"/>
        <end position="202"/>
    </location>
</feature>
<feature type="transmembrane region" description="Helical" evidence="7">
    <location>
        <begin position="235"/>
        <end position="256"/>
    </location>
</feature>
<protein>
    <recommendedName>
        <fullName evidence="8">ABC transmembrane type-1 domain-containing protein</fullName>
    </recommendedName>
</protein>
<keyword evidence="3" id="KW-1003">Cell membrane</keyword>
<feature type="transmembrane region" description="Helical" evidence="7">
    <location>
        <begin position="7"/>
        <end position="26"/>
    </location>
</feature>
<evidence type="ECO:0000256" key="1">
    <source>
        <dbReference type="ARBA" id="ARBA00004651"/>
    </source>
</evidence>
<evidence type="ECO:0000256" key="3">
    <source>
        <dbReference type="ARBA" id="ARBA00022475"/>
    </source>
</evidence>
<dbReference type="AlphaFoldDB" id="A0A419SNU8"/>
<accession>A0A419SNU8</accession>
<comment type="caution">
    <text evidence="9">The sequence shown here is derived from an EMBL/GenBank/DDBJ whole genome shotgun (WGS) entry which is preliminary data.</text>
</comment>
<gene>
    <name evidence="9" type="ORF">BEP19_03265</name>
</gene>
<dbReference type="PANTHER" id="PTHR32243:SF18">
    <property type="entry name" value="INNER MEMBRANE ABC TRANSPORTER PERMEASE PROTEIN YCJP"/>
    <property type="match status" value="1"/>
</dbReference>
<dbReference type="PANTHER" id="PTHR32243">
    <property type="entry name" value="MALTOSE TRANSPORT SYSTEM PERMEASE-RELATED"/>
    <property type="match status" value="1"/>
</dbReference>
<evidence type="ECO:0000256" key="5">
    <source>
        <dbReference type="ARBA" id="ARBA00022989"/>
    </source>
</evidence>
<feature type="transmembrane region" description="Helical" evidence="7">
    <location>
        <begin position="133"/>
        <end position="156"/>
    </location>
</feature>
<dbReference type="Pfam" id="PF00528">
    <property type="entry name" value="BPD_transp_1"/>
    <property type="match status" value="1"/>
</dbReference>
<keyword evidence="2 7" id="KW-0813">Transport</keyword>
<feature type="transmembrane region" description="Helical" evidence="7">
    <location>
        <begin position="64"/>
        <end position="89"/>
    </location>
</feature>
<keyword evidence="6 7" id="KW-0472">Membrane</keyword>
<dbReference type="Proteomes" id="UP000284219">
    <property type="component" value="Unassembled WGS sequence"/>
</dbReference>
<evidence type="ECO:0000313" key="10">
    <source>
        <dbReference type="Proteomes" id="UP000284219"/>
    </source>
</evidence>
<keyword evidence="5 7" id="KW-1133">Transmembrane helix</keyword>
<organism evidence="9 10">
    <name type="scientific">Ammoniphilus oxalaticus</name>
    <dbReference type="NCBI Taxonomy" id="66863"/>
    <lineage>
        <taxon>Bacteria</taxon>
        <taxon>Bacillati</taxon>
        <taxon>Bacillota</taxon>
        <taxon>Bacilli</taxon>
        <taxon>Bacillales</taxon>
        <taxon>Paenibacillaceae</taxon>
        <taxon>Aneurinibacillus group</taxon>
        <taxon>Ammoniphilus</taxon>
    </lineage>
</organism>
<comment type="subcellular location">
    <subcellularLocation>
        <location evidence="1 7">Cell membrane</location>
        <topology evidence="1 7">Multi-pass membrane protein</topology>
    </subcellularLocation>
</comment>
<dbReference type="Gene3D" id="1.10.3720.10">
    <property type="entry name" value="MetI-like"/>
    <property type="match status" value="1"/>
</dbReference>
<dbReference type="RefSeq" id="WP_120188638.1">
    <property type="nucleotide sequence ID" value="NZ_MCHY01000006.1"/>
</dbReference>
<dbReference type="PROSITE" id="PS50928">
    <property type="entry name" value="ABC_TM1"/>
    <property type="match status" value="1"/>
</dbReference>
<evidence type="ECO:0000259" key="8">
    <source>
        <dbReference type="PROSITE" id="PS50928"/>
    </source>
</evidence>